<feature type="domain" description="Aminoglycoside phosphotransferase" evidence="2">
    <location>
        <begin position="95"/>
        <end position="303"/>
    </location>
</feature>
<evidence type="ECO:0000256" key="1">
    <source>
        <dbReference type="SAM" id="MobiDB-lite"/>
    </source>
</evidence>
<keyword evidence="4" id="KW-1185">Reference proteome</keyword>
<dbReference type="Pfam" id="PF01636">
    <property type="entry name" value="APH"/>
    <property type="match status" value="1"/>
</dbReference>
<dbReference type="AlphaFoldDB" id="A0A401YJ74"/>
<feature type="region of interest" description="Disordered" evidence="1">
    <location>
        <begin position="24"/>
        <end position="53"/>
    </location>
</feature>
<dbReference type="SUPFAM" id="SSF56112">
    <property type="entry name" value="Protein kinase-like (PK-like)"/>
    <property type="match status" value="1"/>
</dbReference>
<evidence type="ECO:0000313" key="3">
    <source>
        <dbReference type="EMBL" id="GCD94618.1"/>
    </source>
</evidence>
<sequence length="340" mass="35781">MFRWPDLRRADAIIRVRGLTPADPDPPAARFAGTDHGGTYARRGIVTEDEPGGTPAADRILTRHAALLARLLPTDPPAALTVRQGQFHHVVMGASRVVCLARTDAAERRLPRRAALIRLLGGLSLGVRTPRLLDAGEDPGYLLLDRLPGVPLAPDAAVPSGAAAQYADLLTALTRAAAHPEVRAAFAADRSEVPAPTAWSVFAADVRAELYPLMSPTGRGRADAELGAVQALSPVVSALVHGDLGGDNLLWTTVDGTPRLSGVLDWDEVSLGDPAEDLAAIAATHGDALVADVLDRMGRRDAATSTRIAAIRGTFALQQALSALRDGDRDELADGLSAYR</sequence>
<dbReference type="Gene3D" id="3.90.1200.10">
    <property type="match status" value="1"/>
</dbReference>
<name>A0A401YJ74_9ACTN</name>
<evidence type="ECO:0000259" key="2">
    <source>
        <dbReference type="Pfam" id="PF01636"/>
    </source>
</evidence>
<dbReference type="EMBL" id="BIFH01000016">
    <property type="protein sequence ID" value="GCD94618.1"/>
    <property type="molecule type" value="Genomic_DNA"/>
</dbReference>
<dbReference type="InterPro" id="IPR011009">
    <property type="entry name" value="Kinase-like_dom_sf"/>
</dbReference>
<proteinExistence type="predicted"/>
<dbReference type="InterPro" id="IPR002575">
    <property type="entry name" value="Aminoglycoside_PTrfase"/>
</dbReference>
<gene>
    <name evidence="3" type="ORF">EHYA_02287</name>
</gene>
<accession>A0A401YJ74</accession>
<evidence type="ECO:0000313" key="4">
    <source>
        <dbReference type="Proteomes" id="UP000286931"/>
    </source>
</evidence>
<organism evidence="3 4">
    <name type="scientific">Embleya hyalina</name>
    <dbReference type="NCBI Taxonomy" id="516124"/>
    <lineage>
        <taxon>Bacteria</taxon>
        <taxon>Bacillati</taxon>
        <taxon>Actinomycetota</taxon>
        <taxon>Actinomycetes</taxon>
        <taxon>Kitasatosporales</taxon>
        <taxon>Streptomycetaceae</taxon>
        <taxon>Embleya</taxon>
    </lineage>
</organism>
<dbReference type="Proteomes" id="UP000286931">
    <property type="component" value="Unassembled WGS sequence"/>
</dbReference>
<protein>
    <recommendedName>
        <fullName evidence="2">Aminoglycoside phosphotransferase domain-containing protein</fullName>
    </recommendedName>
</protein>
<comment type="caution">
    <text evidence="3">The sequence shown here is derived from an EMBL/GenBank/DDBJ whole genome shotgun (WGS) entry which is preliminary data.</text>
</comment>
<reference evidence="3 4" key="1">
    <citation type="submission" date="2018-12" db="EMBL/GenBank/DDBJ databases">
        <title>Draft genome sequence of Embleya hyalina NBRC 13850T.</title>
        <authorList>
            <person name="Komaki H."/>
            <person name="Hosoyama A."/>
            <person name="Kimura A."/>
            <person name="Ichikawa N."/>
            <person name="Tamura T."/>
        </authorList>
    </citation>
    <scope>NUCLEOTIDE SEQUENCE [LARGE SCALE GENOMIC DNA]</scope>
    <source>
        <strain evidence="3 4">NBRC 13850</strain>
    </source>
</reference>